<sequence>MRWAGAALRMTVFVGEDDTWEHRPLHHEIVRRAHDAGLAGVSVFRGIEGYGGSDRVHTTRLLSLAADLPVMVVLVDTPERVRGFLPRVEELLAGGGLVTLDDVEAIRFTEERG</sequence>
<name>A0A1M4U1L6_STRHI</name>
<evidence type="ECO:0000313" key="2">
    <source>
        <dbReference type="EMBL" id="SHE50619.1"/>
    </source>
</evidence>
<gene>
    <name evidence="2" type="ORF">SAMN05444320_101266</name>
</gene>
<dbReference type="InterPro" id="IPR011322">
    <property type="entry name" value="N-reg_PII-like_a/b"/>
</dbReference>
<dbReference type="PANTHER" id="PTHR35983:SF1">
    <property type="entry name" value="UPF0166 PROTEIN TM_0021"/>
    <property type="match status" value="1"/>
</dbReference>
<dbReference type="PANTHER" id="PTHR35983">
    <property type="entry name" value="UPF0166 PROTEIN TM_0021"/>
    <property type="match status" value="1"/>
</dbReference>
<dbReference type="SUPFAM" id="SSF54913">
    <property type="entry name" value="GlnB-like"/>
    <property type="match status" value="1"/>
</dbReference>
<evidence type="ECO:0000313" key="3">
    <source>
        <dbReference type="Proteomes" id="UP000184501"/>
    </source>
</evidence>
<dbReference type="Gene3D" id="3.30.70.120">
    <property type="match status" value="1"/>
</dbReference>
<organism evidence="2 3">
    <name type="scientific">Streptoalloteichus hindustanus</name>
    <dbReference type="NCBI Taxonomy" id="2017"/>
    <lineage>
        <taxon>Bacteria</taxon>
        <taxon>Bacillati</taxon>
        <taxon>Actinomycetota</taxon>
        <taxon>Actinomycetes</taxon>
        <taxon>Pseudonocardiales</taxon>
        <taxon>Pseudonocardiaceae</taxon>
        <taxon>Streptoalloteichus</taxon>
    </lineage>
</organism>
<dbReference type="STRING" id="2017.SAMN05444320_101266"/>
<dbReference type="Pfam" id="PF02641">
    <property type="entry name" value="DUF190"/>
    <property type="match status" value="1"/>
</dbReference>
<proteinExistence type="inferred from homology"/>
<evidence type="ECO:0000256" key="1">
    <source>
        <dbReference type="ARBA" id="ARBA00010554"/>
    </source>
</evidence>
<dbReference type="InterPro" id="IPR003793">
    <property type="entry name" value="UPF0166"/>
</dbReference>
<accession>A0A1M4U1L6</accession>
<dbReference type="EMBL" id="FQVN01000001">
    <property type="protein sequence ID" value="SHE50619.1"/>
    <property type="molecule type" value="Genomic_DNA"/>
</dbReference>
<reference evidence="2 3" key="1">
    <citation type="submission" date="2016-11" db="EMBL/GenBank/DDBJ databases">
        <authorList>
            <person name="Jaros S."/>
            <person name="Januszkiewicz K."/>
            <person name="Wedrychowicz H."/>
        </authorList>
    </citation>
    <scope>NUCLEOTIDE SEQUENCE [LARGE SCALE GENOMIC DNA]</scope>
    <source>
        <strain evidence="2 3">DSM 44523</strain>
    </source>
</reference>
<protein>
    <submittedName>
        <fullName evidence="2">Uncharacterized protein</fullName>
    </submittedName>
</protein>
<dbReference type="AlphaFoldDB" id="A0A1M4U1L6"/>
<dbReference type="Proteomes" id="UP000184501">
    <property type="component" value="Unassembled WGS sequence"/>
</dbReference>
<dbReference type="InterPro" id="IPR015867">
    <property type="entry name" value="N-reg_PII/ATP_PRibTrfase_C"/>
</dbReference>
<dbReference type="OrthoDB" id="9795599at2"/>
<dbReference type="RefSeq" id="WP_073479467.1">
    <property type="nucleotide sequence ID" value="NZ_FQVN01000001.1"/>
</dbReference>
<comment type="similarity">
    <text evidence="1">Belongs to the UPF0166 family.</text>
</comment>
<keyword evidence="3" id="KW-1185">Reference proteome</keyword>